<evidence type="ECO:0000313" key="15">
    <source>
        <dbReference type="Proteomes" id="UP000006073"/>
    </source>
</evidence>
<evidence type="ECO:0000256" key="2">
    <source>
        <dbReference type="ARBA" id="ARBA00022448"/>
    </source>
</evidence>
<evidence type="ECO:0000259" key="13">
    <source>
        <dbReference type="Pfam" id="PF00520"/>
    </source>
</evidence>
<feature type="transmembrane region" description="Helical" evidence="12">
    <location>
        <begin position="27"/>
        <end position="44"/>
    </location>
</feature>
<accession>S2DHH8</accession>
<keyword evidence="10 12" id="KW-0472">Membrane</keyword>
<feature type="transmembrane region" description="Helical" evidence="12">
    <location>
        <begin position="150"/>
        <end position="171"/>
    </location>
</feature>
<dbReference type="Gene3D" id="1.20.120.350">
    <property type="entry name" value="Voltage-gated potassium channels. Chain C"/>
    <property type="match status" value="1"/>
</dbReference>
<feature type="transmembrane region" description="Helical" evidence="12">
    <location>
        <begin position="56"/>
        <end position="77"/>
    </location>
</feature>
<evidence type="ECO:0000256" key="3">
    <source>
        <dbReference type="ARBA" id="ARBA00022538"/>
    </source>
</evidence>
<evidence type="ECO:0000256" key="8">
    <source>
        <dbReference type="ARBA" id="ARBA00022989"/>
    </source>
</evidence>
<keyword evidence="2" id="KW-0813">Transport</keyword>
<evidence type="ECO:0000256" key="12">
    <source>
        <dbReference type="SAM" id="Phobius"/>
    </source>
</evidence>
<feature type="domain" description="Ion transport" evidence="13">
    <location>
        <begin position="23"/>
        <end position="238"/>
    </location>
</feature>
<dbReference type="RefSeq" id="WP_009033932.1">
    <property type="nucleotide sequence ID" value="NZ_ALWO02000033.1"/>
</dbReference>
<organism evidence="14 15">
    <name type="scientific">Indibacter alkaliphilus (strain CCUG 57479 / KCTC 22604 / LW1)</name>
    <dbReference type="NCBI Taxonomy" id="1189612"/>
    <lineage>
        <taxon>Bacteria</taxon>
        <taxon>Pseudomonadati</taxon>
        <taxon>Bacteroidota</taxon>
        <taxon>Cytophagia</taxon>
        <taxon>Cytophagales</taxon>
        <taxon>Cyclobacteriaceae</taxon>
    </lineage>
</organism>
<keyword evidence="15" id="KW-1185">Reference proteome</keyword>
<dbReference type="InterPro" id="IPR027359">
    <property type="entry name" value="Volt_channel_dom_sf"/>
</dbReference>
<dbReference type="PANTHER" id="PTHR11537">
    <property type="entry name" value="VOLTAGE-GATED POTASSIUM CHANNEL"/>
    <property type="match status" value="1"/>
</dbReference>
<dbReference type="eggNOG" id="COG2126">
    <property type="taxonomic scope" value="Bacteria"/>
</dbReference>
<name>S2DHH8_INDAL</name>
<feature type="transmembrane region" description="Helical" evidence="12">
    <location>
        <begin position="209"/>
        <end position="229"/>
    </location>
</feature>
<evidence type="ECO:0000256" key="7">
    <source>
        <dbReference type="ARBA" id="ARBA00022958"/>
    </source>
</evidence>
<keyword evidence="9" id="KW-0406">Ion transport</keyword>
<evidence type="ECO:0000313" key="14">
    <source>
        <dbReference type="EMBL" id="EOZ96560.1"/>
    </source>
</evidence>
<dbReference type="Pfam" id="PF00520">
    <property type="entry name" value="Ion_trans"/>
    <property type="match status" value="1"/>
</dbReference>
<evidence type="ECO:0000256" key="5">
    <source>
        <dbReference type="ARBA" id="ARBA00022826"/>
    </source>
</evidence>
<proteinExistence type="predicted"/>
<keyword evidence="4 12" id="KW-0812">Transmembrane</keyword>
<evidence type="ECO:0000256" key="9">
    <source>
        <dbReference type="ARBA" id="ARBA00023065"/>
    </source>
</evidence>
<protein>
    <submittedName>
        <fullName evidence="14">Potassium voltage-gated channel subfamily KQT</fullName>
    </submittedName>
</protein>
<feature type="transmembrane region" description="Helical" evidence="12">
    <location>
        <begin position="177"/>
        <end position="197"/>
    </location>
</feature>
<keyword evidence="11" id="KW-0407">Ion channel</keyword>
<keyword evidence="5" id="KW-0631">Potassium channel</keyword>
<evidence type="ECO:0000256" key="4">
    <source>
        <dbReference type="ARBA" id="ARBA00022692"/>
    </source>
</evidence>
<dbReference type="OrthoDB" id="9799090at2"/>
<dbReference type="GO" id="GO:0008076">
    <property type="term" value="C:voltage-gated potassium channel complex"/>
    <property type="evidence" value="ECO:0007669"/>
    <property type="project" value="InterPro"/>
</dbReference>
<keyword evidence="3" id="KW-0633">Potassium transport</keyword>
<gene>
    <name evidence="14" type="ORF">A33Q_2330</name>
</gene>
<dbReference type="Proteomes" id="UP000006073">
    <property type="component" value="Unassembled WGS sequence"/>
</dbReference>
<comment type="subcellular location">
    <subcellularLocation>
        <location evidence="1">Membrane</location>
        <topology evidence="1">Multi-pass membrane protein</topology>
    </subcellularLocation>
</comment>
<evidence type="ECO:0000256" key="1">
    <source>
        <dbReference type="ARBA" id="ARBA00004141"/>
    </source>
</evidence>
<dbReference type="EMBL" id="ALWO02000033">
    <property type="protein sequence ID" value="EOZ96560.1"/>
    <property type="molecule type" value="Genomic_DNA"/>
</dbReference>
<evidence type="ECO:0000256" key="11">
    <source>
        <dbReference type="ARBA" id="ARBA00023303"/>
    </source>
</evidence>
<keyword evidence="6" id="KW-0851">Voltage-gated channel</keyword>
<dbReference type="SUPFAM" id="SSF81324">
    <property type="entry name" value="Voltage-gated potassium channels"/>
    <property type="match status" value="1"/>
</dbReference>
<dbReference type="PRINTS" id="PR00169">
    <property type="entry name" value="KCHANNEL"/>
</dbReference>
<dbReference type="STRING" id="1189612.A33Q_2330"/>
<evidence type="ECO:0000256" key="6">
    <source>
        <dbReference type="ARBA" id="ARBA00022882"/>
    </source>
</evidence>
<sequence>MPIFPSKSRLAHIVFEHDDKASKNFDLAILILILGSLVVVILDSEPSIYSEYHRELLILEWIFTGLFTIEYGLRIWLSKKKWGYIFSFYGLVDLLAIVPTFLSLFLAGTQFLVVIRALRLLRVVRILKLGRYMKEAEVLKSALKASKLKIQLFLGTVVTIILIAGTLMFIVEGPESGYTSIGMSMYWAIVTLTTVGFGDITPLTPLGKFLASVIMLLGYAIIAVPTGIVTSELAIANTKSKKKQGITCNNCNSKELDLDAAFCKFCGSQLKNVNKG</sequence>
<evidence type="ECO:0000256" key="10">
    <source>
        <dbReference type="ARBA" id="ARBA00023136"/>
    </source>
</evidence>
<comment type="caution">
    <text evidence="14">The sequence shown here is derived from an EMBL/GenBank/DDBJ whole genome shotgun (WGS) entry which is preliminary data.</text>
</comment>
<dbReference type="AlphaFoldDB" id="S2DHH8"/>
<keyword evidence="7" id="KW-0630">Potassium</keyword>
<dbReference type="PANTHER" id="PTHR11537:SF254">
    <property type="entry name" value="POTASSIUM VOLTAGE-GATED CHANNEL PROTEIN SHAB"/>
    <property type="match status" value="1"/>
</dbReference>
<dbReference type="InterPro" id="IPR028325">
    <property type="entry name" value="VG_K_chnl"/>
</dbReference>
<dbReference type="InterPro" id="IPR005821">
    <property type="entry name" value="Ion_trans_dom"/>
</dbReference>
<dbReference type="Gene3D" id="1.10.287.70">
    <property type="match status" value="1"/>
</dbReference>
<keyword evidence="8 12" id="KW-1133">Transmembrane helix</keyword>
<reference evidence="14 15" key="1">
    <citation type="journal article" date="2013" name="Genome Announc.">
        <title>Draft Genome Sequence of Indibacter alkaliphilus Strain LW1T, Isolated from Lonar Lake, a Haloalkaline Lake in the Buldana District of Maharashtra, India.</title>
        <authorList>
            <person name="Singh A."/>
            <person name="Kumar Jangir P."/>
            <person name="Sharma R."/>
            <person name="Singh A."/>
            <person name="Kumar Pinnaka A."/>
            <person name="Shivaji S."/>
        </authorList>
    </citation>
    <scope>NUCLEOTIDE SEQUENCE [LARGE SCALE GENOMIC DNA]</scope>
    <source>
        <strain evidence="15">CCUG 57479 / KCTC 22604 / LW1</strain>
    </source>
</reference>
<dbReference type="GO" id="GO:0001508">
    <property type="term" value="P:action potential"/>
    <property type="evidence" value="ECO:0007669"/>
    <property type="project" value="TreeGrafter"/>
</dbReference>
<dbReference type="GO" id="GO:0005249">
    <property type="term" value="F:voltage-gated potassium channel activity"/>
    <property type="evidence" value="ECO:0007669"/>
    <property type="project" value="InterPro"/>
</dbReference>